<dbReference type="Gene3D" id="3.40.50.1820">
    <property type="entry name" value="alpha/beta hydrolase"/>
    <property type="match status" value="1"/>
</dbReference>
<dbReference type="EMBL" id="AZEY01000007">
    <property type="protein sequence ID" value="KRL69564.1"/>
    <property type="molecule type" value="Genomic_DNA"/>
</dbReference>
<protein>
    <submittedName>
        <fullName evidence="3">Cell surface hydrolase</fullName>
    </submittedName>
</protein>
<dbReference type="InterPro" id="IPR029058">
    <property type="entry name" value="AB_hydrolase_fold"/>
</dbReference>
<evidence type="ECO:0000259" key="2">
    <source>
        <dbReference type="Pfam" id="PF02129"/>
    </source>
</evidence>
<comment type="caution">
    <text evidence="3">The sequence shown here is derived from an EMBL/GenBank/DDBJ whole genome shotgun (WGS) entry which is preliminary data.</text>
</comment>
<dbReference type="PATRIC" id="fig|1423739.3.peg.468"/>
<dbReference type="InterPro" id="IPR052920">
    <property type="entry name" value="DNA-binding_regulatory"/>
</dbReference>
<accession>A0A0R1SKI7</accession>
<dbReference type="Pfam" id="PF02129">
    <property type="entry name" value="Peptidase_S15"/>
    <property type="match status" value="1"/>
</dbReference>
<dbReference type="PANTHER" id="PTHR43358:SF4">
    <property type="entry name" value="ALPHA_BETA HYDROLASE FOLD-1 DOMAIN-CONTAINING PROTEIN"/>
    <property type="match status" value="1"/>
</dbReference>
<dbReference type="AlphaFoldDB" id="A0A0R1SKI7"/>
<dbReference type="STRING" id="1423739.FC85_GL000446"/>
<feature type="compositionally biased region" description="Polar residues" evidence="1">
    <location>
        <begin position="17"/>
        <end position="35"/>
    </location>
</feature>
<gene>
    <name evidence="3" type="ORF">FC85_GL000446</name>
</gene>
<dbReference type="InterPro" id="IPR000383">
    <property type="entry name" value="Xaa-Pro-like_dom"/>
</dbReference>
<evidence type="ECO:0000313" key="3">
    <source>
        <dbReference type="EMBL" id="KRL69564.1"/>
    </source>
</evidence>
<dbReference type="PANTHER" id="PTHR43358">
    <property type="entry name" value="ALPHA/BETA-HYDROLASE"/>
    <property type="match status" value="1"/>
</dbReference>
<feature type="domain" description="Xaa-Pro dipeptidyl-peptidase-like" evidence="2">
    <location>
        <begin position="167"/>
        <end position="295"/>
    </location>
</feature>
<feature type="compositionally biased region" description="Polar residues" evidence="1">
    <location>
        <begin position="67"/>
        <end position="76"/>
    </location>
</feature>
<organism evidence="3 4">
    <name type="scientific">Lentilactobacillus diolivorans DSM 14421</name>
    <dbReference type="NCBI Taxonomy" id="1423739"/>
    <lineage>
        <taxon>Bacteria</taxon>
        <taxon>Bacillati</taxon>
        <taxon>Bacillota</taxon>
        <taxon>Bacilli</taxon>
        <taxon>Lactobacillales</taxon>
        <taxon>Lactobacillaceae</taxon>
        <taxon>Lentilactobacillus</taxon>
    </lineage>
</organism>
<name>A0A0R1SKI7_9LACO</name>
<dbReference type="Proteomes" id="UP000052013">
    <property type="component" value="Unassembled WGS sequence"/>
</dbReference>
<feature type="region of interest" description="Disordered" evidence="1">
    <location>
        <begin position="1"/>
        <end position="76"/>
    </location>
</feature>
<sequence length="440" mass="48269">MDNAQTDSSNQSSTNNKSYQVSTPDDTKPTTTLSETAKDESVAASTDTKTTTPETATTTNTNDNITVPSADQSTDQTINPTINGLINNLVTDVTSFAGAAIAYPFVFTRVAQFMSDFRTLLSPDRYNIDQMWNDLDEKYNPEYSKAFYTEAKDWYDNKVAKETWSIPFYDDKSKYAKATYIKNGNSTKTIIYGQGWTTDPNWMGYISKVFYDMGYNVLITYTRGQNTSDGAFITYGAKDKYDWQNWIKKVDETNGPNSQVVLYGQSMGADTALEAASVPGLSSSVKAVIADCGYSTMPALAHSLYEDASKSLNDITSKIGINLNGQIPLLPFNKVLNSLNAINQFFQGTSLDDISGITAVQNAKVPTLFISTADDAFIPTSQTQTLYQNSAASLKELWVLDGNVGGHASANNAVIQYQQHIEDFVAKAEQSNIQDTMVTA</sequence>
<dbReference type="RefSeq" id="WP_057863654.1">
    <property type="nucleotide sequence ID" value="NZ_AZEY01000007.1"/>
</dbReference>
<feature type="compositionally biased region" description="Low complexity" evidence="1">
    <location>
        <begin position="46"/>
        <end position="66"/>
    </location>
</feature>
<reference evidence="3 4" key="1">
    <citation type="journal article" date="2015" name="Genome Announc.">
        <title>Expanding the biotechnology potential of lactobacilli through comparative genomics of 213 strains and associated genera.</title>
        <authorList>
            <person name="Sun Z."/>
            <person name="Harris H.M."/>
            <person name="McCann A."/>
            <person name="Guo C."/>
            <person name="Argimon S."/>
            <person name="Zhang W."/>
            <person name="Yang X."/>
            <person name="Jeffery I.B."/>
            <person name="Cooney J.C."/>
            <person name="Kagawa T.F."/>
            <person name="Liu W."/>
            <person name="Song Y."/>
            <person name="Salvetti E."/>
            <person name="Wrobel A."/>
            <person name="Rasinkangas P."/>
            <person name="Parkhill J."/>
            <person name="Rea M.C."/>
            <person name="O'Sullivan O."/>
            <person name="Ritari J."/>
            <person name="Douillard F.P."/>
            <person name="Paul Ross R."/>
            <person name="Yang R."/>
            <person name="Briner A.E."/>
            <person name="Felis G.E."/>
            <person name="de Vos W.M."/>
            <person name="Barrangou R."/>
            <person name="Klaenhammer T.R."/>
            <person name="Caufield P.W."/>
            <person name="Cui Y."/>
            <person name="Zhang H."/>
            <person name="O'Toole P.W."/>
        </authorList>
    </citation>
    <scope>NUCLEOTIDE SEQUENCE [LARGE SCALE GENOMIC DNA]</scope>
    <source>
        <strain evidence="3 4">DSM 14421</strain>
    </source>
</reference>
<evidence type="ECO:0000313" key="4">
    <source>
        <dbReference type="Proteomes" id="UP000052013"/>
    </source>
</evidence>
<proteinExistence type="predicted"/>
<dbReference type="SUPFAM" id="SSF53474">
    <property type="entry name" value="alpha/beta-Hydrolases"/>
    <property type="match status" value="1"/>
</dbReference>
<evidence type="ECO:0000256" key="1">
    <source>
        <dbReference type="SAM" id="MobiDB-lite"/>
    </source>
</evidence>
<dbReference type="GO" id="GO:0016787">
    <property type="term" value="F:hydrolase activity"/>
    <property type="evidence" value="ECO:0007669"/>
    <property type="project" value="UniProtKB-KW"/>
</dbReference>
<feature type="compositionally biased region" description="Low complexity" evidence="1">
    <location>
        <begin position="1"/>
        <end position="16"/>
    </location>
</feature>
<keyword evidence="3" id="KW-0378">Hydrolase</keyword>